<reference evidence="2" key="2">
    <citation type="submission" date="2023-05" db="EMBL/GenBank/DDBJ databases">
        <authorList>
            <consortium name="Lawrence Berkeley National Laboratory"/>
            <person name="Steindorff A."/>
            <person name="Hensen N."/>
            <person name="Bonometti L."/>
            <person name="Westerberg I."/>
            <person name="Brannstrom I.O."/>
            <person name="Guillou S."/>
            <person name="Cros-Aarteil S."/>
            <person name="Calhoun S."/>
            <person name="Haridas S."/>
            <person name="Kuo A."/>
            <person name="Mondo S."/>
            <person name="Pangilinan J."/>
            <person name="Riley R."/>
            <person name="Labutti K."/>
            <person name="Andreopoulos B."/>
            <person name="Lipzen A."/>
            <person name="Chen C."/>
            <person name="Yanf M."/>
            <person name="Daum C."/>
            <person name="Ng V."/>
            <person name="Clum A."/>
            <person name="Ohm R."/>
            <person name="Martin F."/>
            <person name="Silar P."/>
            <person name="Natvig D."/>
            <person name="Lalanne C."/>
            <person name="Gautier V."/>
            <person name="Ament-Velasquez S.L."/>
            <person name="Kruys A."/>
            <person name="Hutchinson M.I."/>
            <person name="Powell A.J."/>
            <person name="Barry K."/>
            <person name="Miller A.N."/>
            <person name="Grigoriev I.V."/>
            <person name="Debuchy R."/>
            <person name="Gladieux P."/>
            <person name="Thoren M.H."/>
            <person name="Johannesson H."/>
        </authorList>
    </citation>
    <scope>NUCLEOTIDE SEQUENCE</scope>
    <source>
        <strain evidence="2">CBS 538.74</strain>
    </source>
</reference>
<dbReference type="AlphaFoldDB" id="A0AAN6VPW4"/>
<evidence type="ECO:0000313" key="2">
    <source>
        <dbReference type="EMBL" id="KAK4154706.1"/>
    </source>
</evidence>
<comment type="caution">
    <text evidence="2">The sequence shown here is derived from an EMBL/GenBank/DDBJ whole genome shotgun (WGS) entry which is preliminary data.</text>
</comment>
<keyword evidence="3" id="KW-1185">Reference proteome</keyword>
<feature type="region of interest" description="Disordered" evidence="1">
    <location>
        <begin position="72"/>
        <end position="102"/>
    </location>
</feature>
<organism evidence="2 3">
    <name type="scientific">Chaetomidium leptoderma</name>
    <dbReference type="NCBI Taxonomy" id="669021"/>
    <lineage>
        <taxon>Eukaryota</taxon>
        <taxon>Fungi</taxon>
        <taxon>Dikarya</taxon>
        <taxon>Ascomycota</taxon>
        <taxon>Pezizomycotina</taxon>
        <taxon>Sordariomycetes</taxon>
        <taxon>Sordariomycetidae</taxon>
        <taxon>Sordariales</taxon>
        <taxon>Chaetomiaceae</taxon>
        <taxon>Chaetomidium</taxon>
    </lineage>
</organism>
<sequence length="282" mass="31606">MDFNSGQRFKPEPVAIKREPGVFIKSEFGSSLASLPMAPISAVKKEPIESKKLASLPMAPFSAAKKDFNKDEKPILGNIPRHRGKRGGGRRSRNHRGGNSLTHRVDGYFIRAHYGHGQVEFKIQKDSPKTRDLNWDEVETEMFRKLHRARFHIEPTERPGSFLQDFCSRPTATLLRFSVRVRQIQPRSQPRPDLPATSESGGHSAIQYFVDKEATKNEKTTFGSGFSPDTKVSKTDLKSSEAPLPHVLPAVPSWQIDNGRVHEDRRIGVLASVSMTATRAAR</sequence>
<evidence type="ECO:0000313" key="3">
    <source>
        <dbReference type="Proteomes" id="UP001302745"/>
    </source>
</evidence>
<accession>A0AAN6VPW4</accession>
<name>A0AAN6VPW4_9PEZI</name>
<reference evidence="2" key="1">
    <citation type="journal article" date="2023" name="Mol. Phylogenet. Evol.">
        <title>Genome-scale phylogeny and comparative genomics of the fungal order Sordariales.</title>
        <authorList>
            <person name="Hensen N."/>
            <person name="Bonometti L."/>
            <person name="Westerberg I."/>
            <person name="Brannstrom I.O."/>
            <person name="Guillou S."/>
            <person name="Cros-Aarteil S."/>
            <person name="Calhoun S."/>
            <person name="Haridas S."/>
            <person name="Kuo A."/>
            <person name="Mondo S."/>
            <person name="Pangilinan J."/>
            <person name="Riley R."/>
            <person name="LaButti K."/>
            <person name="Andreopoulos B."/>
            <person name="Lipzen A."/>
            <person name="Chen C."/>
            <person name="Yan M."/>
            <person name="Daum C."/>
            <person name="Ng V."/>
            <person name="Clum A."/>
            <person name="Steindorff A."/>
            <person name="Ohm R.A."/>
            <person name="Martin F."/>
            <person name="Silar P."/>
            <person name="Natvig D.O."/>
            <person name="Lalanne C."/>
            <person name="Gautier V."/>
            <person name="Ament-Velasquez S.L."/>
            <person name="Kruys A."/>
            <person name="Hutchinson M.I."/>
            <person name="Powell A.J."/>
            <person name="Barry K."/>
            <person name="Miller A.N."/>
            <person name="Grigoriev I.V."/>
            <person name="Debuchy R."/>
            <person name="Gladieux P."/>
            <person name="Hiltunen Thoren M."/>
            <person name="Johannesson H."/>
        </authorList>
    </citation>
    <scope>NUCLEOTIDE SEQUENCE</scope>
    <source>
        <strain evidence="2">CBS 538.74</strain>
    </source>
</reference>
<evidence type="ECO:0000256" key="1">
    <source>
        <dbReference type="SAM" id="MobiDB-lite"/>
    </source>
</evidence>
<gene>
    <name evidence="2" type="ORF">C8A00DRAFT_32526</name>
</gene>
<protein>
    <submittedName>
        <fullName evidence="2">Uncharacterized protein</fullName>
    </submittedName>
</protein>
<proteinExistence type="predicted"/>
<feature type="compositionally biased region" description="Basic residues" evidence="1">
    <location>
        <begin position="80"/>
        <end position="96"/>
    </location>
</feature>
<feature type="region of interest" description="Disordered" evidence="1">
    <location>
        <begin position="220"/>
        <end position="244"/>
    </location>
</feature>
<dbReference type="EMBL" id="MU856905">
    <property type="protein sequence ID" value="KAK4154706.1"/>
    <property type="molecule type" value="Genomic_DNA"/>
</dbReference>
<dbReference type="Proteomes" id="UP001302745">
    <property type="component" value="Unassembled WGS sequence"/>
</dbReference>